<dbReference type="InterPro" id="IPR007498">
    <property type="entry name" value="PqiA-like"/>
</dbReference>
<proteinExistence type="predicted"/>
<feature type="transmembrane region" description="Helical" evidence="1">
    <location>
        <begin position="139"/>
        <end position="167"/>
    </location>
</feature>
<organism evidence="2 3">
    <name type="scientific">Scleromatobacter humisilvae</name>
    <dbReference type="NCBI Taxonomy" id="2897159"/>
    <lineage>
        <taxon>Bacteria</taxon>
        <taxon>Pseudomonadati</taxon>
        <taxon>Pseudomonadota</taxon>
        <taxon>Betaproteobacteria</taxon>
        <taxon>Burkholderiales</taxon>
        <taxon>Sphaerotilaceae</taxon>
        <taxon>Scleromatobacter</taxon>
    </lineage>
</organism>
<dbReference type="EMBL" id="JAJLJH010000001">
    <property type="protein sequence ID" value="MCK9685542.1"/>
    <property type="molecule type" value="Genomic_DNA"/>
</dbReference>
<keyword evidence="1" id="KW-1133">Transmembrane helix</keyword>
<dbReference type="RefSeq" id="WP_275681540.1">
    <property type="nucleotide sequence ID" value="NZ_JAJLJH010000001.1"/>
</dbReference>
<dbReference type="Pfam" id="PF04403">
    <property type="entry name" value="PqiA"/>
    <property type="match status" value="1"/>
</dbReference>
<evidence type="ECO:0000256" key="1">
    <source>
        <dbReference type="SAM" id="Phobius"/>
    </source>
</evidence>
<sequence>MFERFRRAKAGNGSPRHLAQSALDDGVDALAPRIPLATLRDDLIACEECDALHRRSSVDGIGEETADIVPSGRHYECRRCGATLGLARHATFDLPLSLALAGLVALVIAHTNNILAIDIQGQVRAATLWAAAWTLYDDGAWFMSGLVLFTTLLNPLVEMGAVAYVLLALRSGQQAPGFDIVLRAMQAVRPWVMVEVFMLGVLVAFVKLNGLASVIPGPGLWAFGAVMILAAAMASAFDHEHVWASTARLRARLRPVH</sequence>
<dbReference type="Proteomes" id="UP001139353">
    <property type="component" value="Unassembled WGS sequence"/>
</dbReference>
<name>A0A9X1YGY7_9BURK</name>
<keyword evidence="1" id="KW-0472">Membrane</keyword>
<keyword evidence="1" id="KW-0812">Transmembrane</keyword>
<evidence type="ECO:0000313" key="3">
    <source>
        <dbReference type="Proteomes" id="UP001139353"/>
    </source>
</evidence>
<feature type="transmembrane region" description="Helical" evidence="1">
    <location>
        <begin position="220"/>
        <end position="237"/>
    </location>
</feature>
<keyword evidence="3" id="KW-1185">Reference proteome</keyword>
<accession>A0A9X1YGY7</accession>
<gene>
    <name evidence="2" type="ORF">LPC04_07450</name>
</gene>
<dbReference type="AlphaFoldDB" id="A0A9X1YGY7"/>
<comment type="caution">
    <text evidence="2">The sequence shown here is derived from an EMBL/GenBank/DDBJ whole genome shotgun (WGS) entry which is preliminary data.</text>
</comment>
<feature type="transmembrane region" description="Helical" evidence="1">
    <location>
        <begin position="98"/>
        <end position="119"/>
    </location>
</feature>
<reference evidence="2" key="1">
    <citation type="submission" date="2021-11" db="EMBL/GenBank/DDBJ databases">
        <title>BS-T2-15 a new species belonging to the Comamonadaceae family isolated from the soil of a French oak forest.</title>
        <authorList>
            <person name="Mieszkin S."/>
            <person name="Alain K."/>
        </authorList>
    </citation>
    <scope>NUCLEOTIDE SEQUENCE</scope>
    <source>
        <strain evidence="2">BS-T2-15</strain>
    </source>
</reference>
<feature type="transmembrane region" description="Helical" evidence="1">
    <location>
        <begin position="188"/>
        <end position="208"/>
    </location>
</feature>
<protein>
    <submittedName>
        <fullName evidence="2">Paraquat-inducible protein A</fullName>
    </submittedName>
</protein>
<evidence type="ECO:0000313" key="2">
    <source>
        <dbReference type="EMBL" id="MCK9685542.1"/>
    </source>
</evidence>